<dbReference type="Proteomes" id="UP000235392">
    <property type="component" value="Unassembled WGS sequence"/>
</dbReference>
<dbReference type="GO" id="GO:0015074">
    <property type="term" value="P:DNA integration"/>
    <property type="evidence" value="ECO:0007669"/>
    <property type="project" value="InterPro"/>
</dbReference>
<dbReference type="STRING" id="200324.A0A2N5TBC4"/>
<evidence type="ECO:0000313" key="3">
    <source>
        <dbReference type="EMBL" id="PLW42444.1"/>
    </source>
</evidence>
<reference evidence="5 6" key="1">
    <citation type="submission" date="2017-11" db="EMBL/GenBank/DDBJ databases">
        <title>De novo assembly and phasing of dikaryotic genomes from two isolates of Puccinia coronata f. sp. avenae, the causal agent of oat crown rust.</title>
        <authorList>
            <person name="Miller M.E."/>
            <person name="Zhang Y."/>
            <person name="Omidvar V."/>
            <person name="Sperschneider J."/>
            <person name="Schwessinger B."/>
            <person name="Raley C."/>
            <person name="Palmer J.M."/>
            <person name="Garnica D."/>
            <person name="Upadhyaya N."/>
            <person name="Rathjen J."/>
            <person name="Taylor J.M."/>
            <person name="Park R.F."/>
            <person name="Dodds P.N."/>
            <person name="Hirsch C.D."/>
            <person name="Kianian S.F."/>
            <person name="Figueroa M."/>
        </authorList>
    </citation>
    <scope>NUCLEOTIDE SEQUENCE [LARGE SCALE GENOMIC DNA]</scope>
    <source>
        <strain evidence="4">12NC29</strain>
        <strain evidence="2">12SD80</strain>
    </source>
</reference>
<dbReference type="PANTHER" id="PTHR34605">
    <property type="entry name" value="PHAGE_INTEGRASE DOMAIN-CONTAINING PROTEIN"/>
    <property type="match status" value="1"/>
</dbReference>
<keyword evidence="1" id="KW-0233">DNA recombination</keyword>
<proteinExistence type="predicted"/>
<dbReference type="EMBL" id="PGCI01000653">
    <property type="protein sequence ID" value="PLW22766.1"/>
    <property type="molecule type" value="Genomic_DNA"/>
</dbReference>
<evidence type="ECO:0000313" key="2">
    <source>
        <dbReference type="EMBL" id="PLW22766.1"/>
    </source>
</evidence>
<sequence length="229" mass="25393">MVHLAVSLALGGPKAGAIFDLALVAFWGMARLGKLTSPFPRGKLDPRTLVFLSDVAWENSGDEAFAVLTLRDAKTCKPGKTQLIKLRPLTNLLCPIEAVKRRLAVCREIKSPTLFSHAEPNGEITHLTKDTVNRGLHLVWEQGGYQNLTGHFLRVGGASMRYAMGVKTKEICKIGRWTSTCYKLYIRDYSEEEKIESTELMAQLDLLWESGLSGEADACPKTDKVETKE</sequence>
<evidence type="ECO:0000313" key="6">
    <source>
        <dbReference type="Proteomes" id="UP000235392"/>
    </source>
</evidence>
<dbReference type="GO" id="GO:0006310">
    <property type="term" value="P:DNA recombination"/>
    <property type="evidence" value="ECO:0007669"/>
    <property type="project" value="UniProtKB-KW"/>
</dbReference>
<dbReference type="GO" id="GO:0003677">
    <property type="term" value="F:DNA binding"/>
    <property type="evidence" value="ECO:0007669"/>
    <property type="project" value="InterPro"/>
</dbReference>
<evidence type="ECO:0000313" key="5">
    <source>
        <dbReference type="Proteomes" id="UP000235388"/>
    </source>
</evidence>
<evidence type="ECO:0008006" key="7">
    <source>
        <dbReference type="Google" id="ProtNLM"/>
    </source>
</evidence>
<dbReference type="InterPro" id="IPR011010">
    <property type="entry name" value="DNA_brk_join_enz"/>
</dbReference>
<dbReference type="EMBL" id="PGCJ01000026">
    <property type="protein sequence ID" value="PLW55961.1"/>
    <property type="molecule type" value="Genomic_DNA"/>
</dbReference>
<gene>
    <name evidence="4" type="ORF">PCANC_03029</name>
    <name evidence="3" type="ORF">PCASD_04629</name>
    <name evidence="2" type="ORF">PCASD_14664</name>
</gene>
<dbReference type="EMBL" id="PGCI01000078">
    <property type="protein sequence ID" value="PLW42444.1"/>
    <property type="molecule type" value="Genomic_DNA"/>
</dbReference>
<evidence type="ECO:0000313" key="4">
    <source>
        <dbReference type="EMBL" id="PLW55961.1"/>
    </source>
</evidence>
<dbReference type="PANTHER" id="PTHR34605:SF3">
    <property type="entry name" value="P CELL-TYPE AGGLUTINATION PROTEIN MAP4-LIKE-RELATED"/>
    <property type="match status" value="1"/>
</dbReference>
<dbReference type="SUPFAM" id="SSF56349">
    <property type="entry name" value="DNA breaking-rejoining enzymes"/>
    <property type="match status" value="1"/>
</dbReference>
<dbReference type="Proteomes" id="UP000235388">
    <property type="component" value="Unassembled WGS sequence"/>
</dbReference>
<evidence type="ECO:0000256" key="1">
    <source>
        <dbReference type="ARBA" id="ARBA00023172"/>
    </source>
</evidence>
<name>A0A2N5TBC4_9BASI</name>
<protein>
    <recommendedName>
        <fullName evidence="7">Tyr recombinase domain-containing protein</fullName>
    </recommendedName>
</protein>
<dbReference type="InterPro" id="IPR052925">
    <property type="entry name" value="Phage_Integrase-like_Recomb"/>
</dbReference>
<keyword evidence="5" id="KW-1185">Reference proteome</keyword>
<organism evidence="2 6">
    <name type="scientific">Puccinia coronata f. sp. avenae</name>
    <dbReference type="NCBI Taxonomy" id="200324"/>
    <lineage>
        <taxon>Eukaryota</taxon>
        <taxon>Fungi</taxon>
        <taxon>Dikarya</taxon>
        <taxon>Basidiomycota</taxon>
        <taxon>Pucciniomycotina</taxon>
        <taxon>Pucciniomycetes</taxon>
        <taxon>Pucciniales</taxon>
        <taxon>Pucciniaceae</taxon>
        <taxon>Puccinia</taxon>
    </lineage>
</organism>
<dbReference type="OrthoDB" id="2506750at2759"/>
<accession>A0A2N5TBC4</accession>
<dbReference type="InterPro" id="IPR013762">
    <property type="entry name" value="Integrase-like_cat_sf"/>
</dbReference>
<dbReference type="Gene3D" id="1.10.443.10">
    <property type="entry name" value="Intergrase catalytic core"/>
    <property type="match status" value="1"/>
</dbReference>
<dbReference type="AlphaFoldDB" id="A0A2N5TBC4"/>
<comment type="caution">
    <text evidence="2">The sequence shown here is derived from an EMBL/GenBank/DDBJ whole genome shotgun (WGS) entry which is preliminary data.</text>
</comment>